<name>A0A8J6NJR2_9CHLR</name>
<reference evidence="1 2" key="1">
    <citation type="submission" date="2020-08" db="EMBL/GenBank/DDBJ databases">
        <title>Bridging the membrane lipid divide: bacteria of the FCB group superphylum have the potential to synthesize archaeal ether lipids.</title>
        <authorList>
            <person name="Villanueva L."/>
            <person name="Von Meijenfeldt F.A.B."/>
            <person name="Westbye A.B."/>
            <person name="Yadav S."/>
            <person name="Hopmans E.C."/>
            <person name="Dutilh B.E."/>
            <person name="Sinninghe Damste J.S."/>
        </authorList>
    </citation>
    <scope>NUCLEOTIDE SEQUENCE [LARGE SCALE GENOMIC DNA]</scope>
    <source>
        <strain evidence="1">NIOZ-UU36</strain>
    </source>
</reference>
<sequence length="280" mass="30416">MKFCRSTLTRLFFLVLMAGLGLAGCVLPGSQQVQVEGALVQIVVPADQTHFSVGDLIQIKSRITSTEGITVVRLLLNGVEVRRDQLSQPLKNGTITQGWQPLESGTFTLQTSIESSAGGNISSQVVVVIVNEQSPPEVQQEPTTAVPVVDDTITPTITLTPTETLAPTPTPTITLTWTPTPTYTSTLEPLVAPEPIAPSGSYNCRSTIFLEWNYVYSPNGIAYYEWIVEGLGAVETDTTTDVQVEFFLPSCAATYRWQVRAVDNLGTIGPYSSWIDFSIE</sequence>
<dbReference type="AlphaFoldDB" id="A0A8J6NJR2"/>
<dbReference type="PROSITE" id="PS51257">
    <property type="entry name" value="PROKAR_LIPOPROTEIN"/>
    <property type="match status" value="1"/>
</dbReference>
<dbReference type="InterPro" id="IPR013783">
    <property type="entry name" value="Ig-like_fold"/>
</dbReference>
<evidence type="ECO:0000313" key="1">
    <source>
        <dbReference type="EMBL" id="MBC8335945.1"/>
    </source>
</evidence>
<organism evidence="1 2">
    <name type="scientific">Candidatus Desulfolinea nitratireducens</name>
    <dbReference type="NCBI Taxonomy" id="2841698"/>
    <lineage>
        <taxon>Bacteria</taxon>
        <taxon>Bacillati</taxon>
        <taxon>Chloroflexota</taxon>
        <taxon>Anaerolineae</taxon>
        <taxon>Anaerolineales</taxon>
        <taxon>Anaerolineales incertae sedis</taxon>
        <taxon>Candidatus Desulfolinea</taxon>
    </lineage>
</organism>
<accession>A0A8J6NJR2</accession>
<proteinExistence type="predicted"/>
<protein>
    <submittedName>
        <fullName evidence="1">Uncharacterized protein</fullName>
    </submittedName>
</protein>
<dbReference type="EMBL" id="JACNJN010000132">
    <property type="protein sequence ID" value="MBC8335945.1"/>
    <property type="molecule type" value="Genomic_DNA"/>
</dbReference>
<dbReference type="Gene3D" id="2.60.40.10">
    <property type="entry name" value="Immunoglobulins"/>
    <property type="match status" value="1"/>
</dbReference>
<evidence type="ECO:0000313" key="2">
    <source>
        <dbReference type="Proteomes" id="UP000614469"/>
    </source>
</evidence>
<dbReference type="Proteomes" id="UP000614469">
    <property type="component" value="Unassembled WGS sequence"/>
</dbReference>
<comment type="caution">
    <text evidence="1">The sequence shown here is derived from an EMBL/GenBank/DDBJ whole genome shotgun (WGS) entry which is preliminary data.</text>
</comment>
<gene>
    <name evidence="1" type="ORF">H8E29_11815</name>
</gene>